<dbReference type="InterPro" id="IPR004965">
    <property type="entry name" value="Paralemmin"/>
</dbReference>
<dbReference type="GO" id="GO:0005737">
    <property type="term" value="C:cytoplasm"/>
    <property type="evidence" value="ECO:0007669"/>
    <property type="project" value="UniProtKB-SubCell"/>
</dbReference>
<dbReference type="PANTHER" id="PTHR46881:SF1">
    <property type="entry name" value="PALMDELPHIN"/>
    <property type="match status" value="1"/>
</dbReference>
<evidence type="ECO:0000256" key="8">
    <source>
        <dbReference type="ARBA" id="ARBA00023273"/>
    </source>
</evidence>
<keyword evidence="6" id="KW-0770">Synapse</keyword>
<keyword evidence="8" id="KW-0966">Cell projection</keyword>
<feature type="compositionally biased region" description="Low complexity" evidence="10">
    <location>
        <begin position="370"/>
        <end position="380"/>
    </location>
</feature>
<evidence type="ECO:0000313" key="11">
    <source>
        <dbReference type="EMBL" id="KAG5832842.1"/>
    </source>
</evidence>
<feature type="region of interest" description="Disordered" evidence="10">
    <location>
        <begin position="47"/>
        <end position="117"/>
    </location>
</feature>
<feature type="region of interest" description="Disordered" evidence="10">
    <location>
        <begin position="136"/>
        <end position="155"/>
    </location>
</feature>
<comment type="caution">
    <text evidence="11">The sequence shown here is derived from an EMBL/GenBank/DDBJ whole genome shotgun (WGS) entry which is preliminary data.</text>
</comment>
<evidence type="ECO:0000256" key="3">
    <source>
        <dbReference type="ARBA" id="ARBA00004552"/>
    </source>
</evidence>
<reference evidence="11" key="1">
    <citation type="submission" date="2021-01" db="EMBL/GenBank/DDBJ databases">
        <title>A chromosome-scale assembly of European eel, Anguilla anguilla.</title>
        <authorList>
            <person name="Henkel C."/>
            <person name="Jong-Raadsen S.A."/>
            <person name="Dufour S."/>
            <person name="Weltzien F.-A."/>
            <person name="Palstra A.P."/>
            <person name="Pelster B."/>
            <person name="Spaink H.P."/>
            <person name="Van Den Thillart G.E."/>
            <person name="Jansen H."/>
            <person name="Zahm M."/>
            <person name="Klopp C."/>
            <person name="Cedric C."/>
            <person name="Louis A."/>
            <person name="Berthelot C."/>
            <person name="Parey E."/>
            <person name="Roest Crollius H."/>
            <person name="Montfort J."/>
            <person name="Robinson-Rechavi M."/>
            <person name="Bucao C."/>
            <person name="Bouchez O."/>
            <person name="Gislard M."/>
            <person name="Lluch J."/>
            <person name="Milhes M."/>
            <person name="Lampietro C."/>
            <person name="Lopez Roques C."/>
            <person name="Donnadieu C."/>
            <person name="Braasch I."/>
            <person name="Desvignes T."/>
            <person name="Postlethwait J."/>
            <person name="Bobe J."/>
            <person name="Guiguen Y."/>
            <person name="Dirks R."/>
        </authorList>
    </citation>
    <scope>NUCLEOTIDE SEQUENCE</scope>
    <source>
        <strain evidence="11">Tag_6206</strain>
        <tissue evidence="11">Liver</tissue>
    </source>
</reference>
<dbReference type="EMBL" id="JAFIRN010000017">
    <property type="protein sequence ID" value="KAG5832842.1"/>
    <property type="molecule type" value="Genomic_DNA"/>
</dbReference>
<keyword evidence="12" id="KW-1185">Reference proteome</keyword>
<evidence type="ECO:0000256" key="6">
    <source>
        <dbReference type="ARBA" id="ARBA00023018"/>
    </source>
</evidence>
<name>A0A9D3RM89_ANGAN</name>
<evidence type="ECO:0000256" key="5">
    <source>
        <dbReference type="ARBA" id="ARBA00022490"/>
    </source>
</evidence>
<sequence>MDEVERYQQRLQAISEKRRLQEEQEQMKREVEEERLKLQQLKRKSLRDQWLMDALPSAPDGRGADSPLQGPQAQEPEEQQRDALQTEDSQLAEAELKDLEVGHRQTHTDRDPQDAGQLRVETAGGDIEHLECWTREGAEGPWPDPHTQMAPLKNGQEGRSVLGVVELQVERDLKTGATVILSVAPVAPGQTGAPGETVFDDGCRSVQAVGGVGATPSPEELGQILDVLKGAGLQALLGETQLIPNGREEREERGEEQEVQDTRAEENGLEVDTDAGGNITHSALQQEVMYHTSGPPEKWEGHQLGGEGQDTEAEGSGDPVTMTTEAEGGRARGGGYGEIIHAERVIITDEGDEPPPGGAENPSVPPTSTPTPEESAIIPARAERAPEASPVPDSEPPGEDTPASEGGAETEEGGARTEEGGAENEEGGALEPTALQQQVQGREGQLPEDSTLQITADSSHVPLAVTAQAPPPANAQGEGKAEAEAQAELPQAASVGVAGGGARPQGRGRASLRRSPCHVRRDSRYPPRPPSSSPWCPSPKTASAQAREGSPQTQVLPVLLGHVIHSPALTD</sequence>
<gene>
    <name evidence="11" type="ORF">ANANG_G00295490</name>
</gene>
<evidence type="ECO:0000256" key="2">
    <source>
        <dbReference type="ARBA" id="ARBA00004496"/>
    </source>
</evidence>
<feature type="compositionally biased region" description="Basic and acidic residues" evidence="10">
    <location>
        <begin position="94"/>
        <end position="113"/>
    </location>
</feature>
<comment type="subcellular location">
    <subcellularLocation>
        <location evidence="1">Cell projection</location>
        <location evidence="1">Dendrite</location>
    </subcellularLocation>
    <subcellularLocation>
        <location evidence="3">Cell projection</location>
        <location evidence="3">Dendritic spine</location>
    </subcellularLocation>
    <subcellularLocation>
        <location evidence="2">Cytoplasm</location>
    </subcellularLocation>
</comment>
<protein>
    <recommendedName>
        <fullName evidence="9">Palmdelphin</fullName>
    </recommendedName>
</protein>
<proteinExistence type="inferred from homology"/>
<feature type="compositionally biased region" description="Low complexity" evidence="10">
    <location>
        <begin position="474"/>
        <end position="496"/>
    </location>
</feature>
<dbReference type="GO" id="GO:0008360">
    <property type="term" value="P:regulation of cell shape"/>
    <property type="evidence" value="ECO:0007669"/>
    <property type="project" value="InterPro"/>
</dbReference>
<evidence type="ECO:0000256" key="4">
    <source>
        <dbReference type="ARBA" id="ARBA00005756"/>
    </source>
</evidence>
<evidence type="ECO:0000256" key="7">
    <source>
        <dbReference type="ARBA" id="ARBA00023054"/>
    </source>
</evidence>
<accession>A0A9D3RM89</accession>
<organism evidence="11 12">
    <name type="scientific">Anguilla anguilla</name>
    <name type="common">European freshwater eel</name>
    <name type="synonym">Muraena anguilla</name>
    <dbReference type="NCBI Taxonomy" id="7936"/>
    <lineage>
        <taxon>Eukaryota</taxon>
        <taxon>Metazoa</taxon>
        <taxon>Chordata</taxon>
        <taxon>Craniata</taxon>
        <taxon>Vertebrata</taxon>
        <taxon>Euteleostomi</taxon>
        <taxon>Actinopterygii</taxon>
        <taxon>Neopterygii</taxon>
        <taxon>Teleostei</taxon>
        <taxon>Anguilliformes</taxon>
        <taxon>Anguillidae</taxon>
        <taxon>Anguilla</taxon>
    </lineage>
</organism>
<feature type="region of interest" description="Disordered" evidence="10">
    <location>
        <begin position="290"/>
        <end position="554"/>
    </location>
</feature>
<dbReference type="PANTHER" id="PTHR46881">
    <property type="entry name" value="PALMDELPHIN"/>
    <property type="match status" value="1"/>
</dbReference>
<dbReference type="GO" id="GO:0016020">
    <property type="term" value="C:membrane"/>
    <property type="evidence" value="ECO:0007669"/>
    <property type="project" value="InterPro"/>
</dbReference>
<evidence type="ECO:0000256" key="9">
    <source>
        <dbReference type="ARBA" id="ARBA00040857"/>
    </source>
</evidence>
<dbReference type="AlphaFoldDB" id="A0A9D3RM89"/>
<comment type="similarity">
    <text evidence="4">Belongs to the paralemmin family.</text>
</comment>
<evidence type="ECO:0000256" key="1">
    <source>
        <dbReference type="ARBA" id="ARBA00004279"/>
    </source>
</evidence>
<feature type="compositionally biased region" description="Polar residues" evidence="10">
    <location>
        <begin position="540"/>
        <end position="554"/>
    </location>
</feature>
<evidence type="ECO:0000313" key="12">
    <source>
        <dbReference type="Proteomes" id="UP001044222"/>
    </source>
</evidence>
<keyword evidence="5" id="KW-0963">Cytoplasm</keyword>
<dbReference type="GO" id="GO:0043197">
    <property type="term" value="C:dendritic spine"/>
    <property type="evidence" value="ECO:0007669"/>
    <property type="project" value="UniProtKB-SubCell"/>
</dbReference>
<feature type="region of interest" description="Disordered" evidence="10">
    <location>
        <begin position="242"/>
        <end position="276"/>
    </location>
</feature>
<keyword evidence="7" id="KW-0175">Coiled coil</keyword>
<evidence type="ECO:0000256" key="10">
    <source>
        <dbReference type="SAM" id="MobiDB-lite"/>
    </source>
</evidence>
<dbReference type="Proteomes" id="UP001044222">
    <property type="component" value="Chromosome 17"/>
</dbReference>
<feature type="compositionally biased region" description="Polar residues" evidence="10">
    <location>
        <begin position="448"/>
        <end position="458"/>
    </location>
</feature>
<dbReference type="Pfam" id="PF03285">
    <property type="entry name" value="Paralemmin"/>
    <property type="match status" value="1"/>
</dbReference>